<dbReference type="PANTHER" id="PTHR43798">
    <property type="entry name" value="MONOACYLGLYCEROL LIPASE"/>
    <property type="match status" value="1"/>
</dbReference>
<dbReference type="GO" id="GO:0016020">
    <property type="term" value="C:membrane"/>
    <property type="evidence" value="ECO:0007669"/>
    <property type="project" value="TreeGrafter"/>
</dbReference>
<keyword evidence="1 3" id="KW-0378">Hydrolase</keyword>
<organism evidence="3 4">
    <name type="scientific">Streptomyces dioscori</name>
    <dbReference type="NCBI Taxonomy" id="2109333"/>
    <lineage>
        <taxon>Bacteria</taxon>
        <taxon>Bacillati</taxon>
        <taxon>Actinomycetota</taxon>
        <taxon>Actinomycetes</taxon>
        <taxon>Kitasatosporales</taxon>
        <taxon>Streptomycetaceae</taxon>
        <taxon>Streptomyces</taxon>
        <taxon>Streptomyces aurantiacus group</taxon>
    </lineage>
</organism>
<dbReference type="SUPFAM" id="SSF53474">
    <property type="entry name" value="alpha/beta-Hydrolases"/>
    <property type="match status" value="1"/>
</dbReference>
<dbReference type="GO" id="GO:0016787">
    <property type="term" value="F:hydrolase activity"/>
    <property type="evidence" value="ECO:0007669"/>
    <property type="project" value="UniProtKB-KW"/>
</dbReference>
<feature type="domain" description="AB hydrolase-1" evidence="2">
    <location>
        <begin position="37"/>
        <end position="274"/>
    </location>
</feature>
<evidence type="ECO:0000259" key="2">
    <source>
        <dbReference type="Pfam" id="PF00561"/>
    </source>
</evidence>
<comment type="caution">
    <text evidence="3">The sequence shown here is derived from an EMBL/GenBank/DDBJ whole genome shotgun (WGS) entry which is preliminary data.</text>
</comment>
<dbReference type="Gene3D" id="3.40.50.1820">
    <property type="entry name" value="alpha/beta hydrolase"/>
    <property type="match status" value="1"/>
</dbReference>
<dbReference type="Pfam" id="PF00561">
    <property type="entry name" value="Abhydrolase_1"/>
    <property type="match status" value="1"/>
</dbReference>
<dbReference type="EMBL" id="PYBJ01000027">
    <property type="protein sequence ID" value="PSM38993.1"/>
    <property type="molecule type" value="Genomic_DNA"/>
</dbReference>
<evidence type="ECO:0000313" key="4">
    <source>
        <dbReference type="Proteomes" id="UP000240429"/>
    </source>
</evidence>
<protein>
    <submittedName>
        <fullName evidence="3">Alpha/beta hydrolase</fullName>
    </submittedName>
</protein>
<reference evidence="3 4" key="1">
    <citation type="submission" date="2018-03" db="EMBL/GenBank/DDBJ databases">
        <title>Streptomyces dioscori sp. nov., a novel endophytic actinobacterium isolated from bulbil of Dioscorea bulbifera L.</title>
        <authorList>
            <person name="Zhikuan W."/>
        </authorList>
    </citation>
    <scope>NUCLEOTIDE SEQUENCE [LARGE SCALE GENOMIC DNA]</scope>
    <source>
        <strain evidence="3 4">A217</strain>
    </source>
</reference>
<dbReference type="InterPro" id="IPR000073">
    <property type="entry name" value="AB_hydrolase_1"/>
</dbReference>
<gene>
    <name evidence="3" type="ORF">C6Y14_33775</name>
</gene>
<evidence type="ECO:0000313" key="3">
    <source>
        <dbReference type="EMBL" id="PSM38993.1"/>
    </source>
</evidence>
<sequence length="289" mass="31705">MTTRTDSATAPTDDSTRRIVRTPDYEIQINEAGEGHPVLLIHGTGPGATGWSNFAPNIGPLSQRFRVIAVTMPGWGESSRQNVETGFDQGEAVKQLMDALDIERAAIVGNSMGGGVGIVMTARWPERVSHLITMGSGVWGVNVLSPAGMTEGFKVLVETYQDPSPENFKRLVQVMCFDPTFATDELAEQRSRAALAHPDHLNDWLARAKVGLGQDAFMSAAQALHTSSVPALIVHGRDDRTVHWEISLRAMSMIQDSRMVLLNRCGHWAQLEHAAEFNRLVTEFVTNHH</sequence>
<dbReference type="InterPro" id="IPR000639">
    <property type="entry name" value="Epox_hydrolase-like"/>
</dbReference>
<name>A0A2P8PYC5_9ACTN</name>
<dbReference type="PRINTS" id="PR00412">
    <property type="entry name" value="EPOXHYDRLASE"/>
</dbReference>
<dbReference type="Proteomes" id="UP000240429">
    <property type="component" value="Unassembled WGS sequence"/>
</dbReference>
<dbReference type="InterPro" id="IPR029058">
    <property type="entry name" value="AB_hydrolase_fold"/>
</dbReference>
<dbReference type="PRINTS" id="PR00111">
    <property type="entry name" value="ABHYDROLASE"/>
</dbReference>
<accession>A0A2P8PYC5</accession>
<dbReference type="PANTHER" id="PTHR43798:SF31">
    <property type="entry name" value="AB HYDROLASE SUPERFAMILY PROTEIN YCLE"/>
    <property type="match status" value="1"/>
</dbReference>
<dbReference type="InterPro" id="IPR050266">
    <property type="entry name" value="AB_hydrolase_sf"/>
</dbReference>
<proteinExistence type="predicted"/>
<dbReference type="OrthoDB" id="9801162at2"/>
<dbReference type="AlphaFoldDB" id="A0A2P8PYC5"/>
<keyword evidence="4" id="KW-1185">Reference proteome</keyword>
<evidence type="ECO:0000256" key="1">
    <source>
        <dbReference type="ARBA" id="ARBA00022801"/>
    </source>
</evidence>
<dbReference type="RefSeq" id="WP_107020690.1">
    <property type="nucleotide sequence ID" value="NZ_KZ679053.1"/>
</dbReference>